<keyword evidence="3" id="KW-1185">Reference proteome</keyword>
<dbReference type="AlphaFoldDB" id="A0A9N7V541"/>
<reference evidence="2" key="1">
    <citation type="submission" date="2020-03" db="EMBL/GenBank/DDBJ databases">
        <authorList>
            <person name="Weist P."/>
        </authorList>
    </citation>
    <scope>NUCLEOTIDE SEQUENCE</scope>
</reference>
<evidence type="ECO:0000313" key="2">
    <source>
        <dbReference type="EMBL" id="CAB1442347.1"/>
    </source>
</evidence>
<evidence type="ECO:0000313" key="3">
    <source>
        <dbReference type="Proteomes" id="UP001153269"/>
    </source>
</evidence>
<name>A0A9N7V541_PLEPL</name>
<organism evidence="2 3">
    <name type="scientific">Pleuronectes platessa</name>
    <name type="common">European plaice</name>
    <dbReference type="NCBI Taxonomy" id="8262"/>
    <lineage>
        <taxon>Eukaryota</taxon>
        <taxon>Metazoa</taxon>
        <taxon>Chordata</taxon>
        <taxon>Craniata</taxon>
        <taxon>Vertebrata</taxon>
        <taxon>Euteleostomi</taxon>
        <taxon>Actinopterygii</taxon>
        <taxon>Neopterygii</taxon>
        <taxon>Teleostei</taxon>
        <taxon>Neoteleostei</taxon>
        <taxon>Acanthomorphata</taxon>
        <taxon>Carangaria</taxon>
        <taxon>Pleuronectiformes</taxon>
        <taxon>Pleuronectoidei</taxon>
        <taxon>Pleuronectidae</taxon>
        <taxon>Pleuronectes</taxon>
    </lineage>
</organism>
<protein>
    <submittedName>
        <fullName evidence="2">Uncharacterized protein</fullName>
    </submittedName>
</protein>
<accession>A0A9N7V541</accession>
<comment type="caution">
    <text evidence="2">The sequence shown here is derived from an EMBL/GenBank/DDBJ whole genome shotgun (WGS) entry which is preliminary data.</text>
</comment>
<evidence type="ECO:0000256" key="1">
    <source>
        <dbReference type="SAM" id="MobiDB-lite"/>
    </source>
</evidence>
<dbReference type="EMBL" id="CADEAL010002824">
    <property type="protein sequence ID" value="CAB1442347.1"/>
    <property type="molecule type" value="Genomic_DNA"/>
</dbReference>
<feature type="region of interest" description="Disordered" evidence="1">
    <location>
        <begin position="1"/>
        <end position="27"/>
    </location>
</feature>
<gene>
    <name evidence="2" type="ORF">PLEPLA_LOCUS30019</name>
</gene>
<proteinExistence type="predicted"/>
<sequence>MDWMDPLPRKRKETEEDKERASDGRVPLSHCTDNVSLLRPRRSYAYQNVVRALKSSQLIGVTKPDFKVFQAGACCSLRFLQIPPRLSGRSGPCAPLSALPE</sequence>
<dbReference type="Proteomes" id="UP001153269">
    <property type="component" value="Unassembled WGS sequence"/>
</dbReference>
<feature type="compositionally biased region" description="Basic and acidic residues" evidence="1">
    <location>
        <begin position="12"/>
        <end position="23"/>
    </location>
</feature>